<dbReference type="Proteomes" id="UP000254060">
    <property type="component" value="Unassembled WGS sequence"/>
</dbReference>
<dbReference type="OrthoDB" id="9127144at2"/>
<dbReference type="PROSITE" id="PS51186">
    <property type="entry name" value="GNAT"/>
    <property type="match status" value="1"/>
</dbReference>
<dbReference type="GO" id="GO:0004145">
    <property type="term" value="F:diamine N-acetyltransferase activity"/>
    <property type="evidence" value="ECO:0007669"/>
    <property type="project" value="UniProtKB-EC"/>
</dbReference>
<dbReference type="InterPro" id="IPR016181">
    <property type="entry name" value="Acyl_CoA_acyltransferase"/>
</dbReference>
<dbReference type="Pfam" id="PF00583">
    <property type="entry name" value="Acetyltransf_1"/>
    <property type="match status" value="1"/>
</dbReference>
<dbReference type="EMBL" id="UGGP01000001">
    <property type="protein sequence ID" value="STO06870.1"/>
    <property type="molecule type" value="Genomic_DNA"/>
</dbReference>
<reference evidence="2 3" key="1">
    <citation type="submission" date="2018-06" db="EMBL/GenBank/DDBJ databases">
        <authorList>
            <consortium name="Pathogen Informatics"/>
            <person name="Doyle S."/>
        </authorList>
    </citation>
    <scope>NUCLEOTIDE SEQUENCE [LARGE SCALE GENOMIC DNA]</scope>
    <source>
        <strain evidence="2 3">NCTC13163</strain>
    </source>
</reference>
<protein>
    <submittedName>
        <fullName evidence="2">Spermine/spermidine acetyltransferase</fullName>
        <ecNumber evidence="2">2.3.1.57</ecNumber>
    </submittedName>
</protein>
<keyword evidence="2" id="KW-0808">Transferase</keyword>
<gene>
    <name evidence="2" type="primary">bltD_2</name>
    <name evidence="2" type="ORF">NCTC13163_00210</name>
</gene>
<feature type="domain" description="N-acetyltransferase" evidence="1">
    <location>
        <begin position="2"/>
        <end position="144"/>
    </location>
</feature>
<evidence type="ECO:0000313" key="2">
    <source>
        <dbReference type="EMBL" id="STO06870.1"/>
    </source>
</evidence>
<dbReference type="AlphaFoldDB" id="A0A377FPW6"/>
<dbReference type="Gene3D" id="3.40.630.30">
    <property type="match status" value="1"/>
</dbReference>
<name>A0A377FPW6_9BACL</name>
<accession>A0A377FPW6</accession>
<evidence type="ECO:0000259" key="1">
    <source>
        <dbReference type="PROSITE" id="PS51186"/>
    </source>
</evidence>
<evidence type="ECO:0000313" key="3">
    <source>
        <dbReference type="Proteomes" id="UP000254060"/>
    </source>
</evidence>
<proteinExistence type="predicted"/>
<dbReference type="EC" id="2.3.1.57" evidence="2"/>
<dbReference type="SUPFAM" id="SSF55729">
    <property type="entry name" value="Acyl-CoA N-acyltransferases (Nat)"/>
    <property type="match status" value="1"/>
</dbReference>
<dbReference type="PANTHER" id="PTHR43617:SF2">
    <property type="entry name" value="UPF0039 PROTEIN SLL0451"/>
    <property type="match status" value="1"/>
</dbReference>
<dbReference type="InterPro" id="IPR000182">
    <property type="entry name" value="GNAT_dom"/>
</dbReference>
<dbReference type="RefSeq" id="WP_029334070.1">
    <property type="nucleotide sequence ID" value="NZ_UGGP01000001.1"/>
</dbReference>
<keyword evidence="2" id="KW-0012">Acyltransferase</keyword>
<dbReference type="STRING" id="1397694.GCA_000702585_00730"/>
<dbReference type="PANTHER" id="PTHR43617">
    <property type="entry name" value="L-AMINO ACID N-ACETYLTRANSFERASE"/>
    <property type="match status" value="1"/>
</dbReference>
<organism evidence="2 3">
    <name type="scientific">Exiguobacterium aurantiacum</name>
    <dbReference type="NCBI Taxonomy" id="33987"/>
    <lineage>
        <taxon>Bacteria</taxon>
        <taxon>Bacillati</taxon>
        <taxon>Bacillota</taxon>
        <taxon>Bacilli</taxon>
        <taxon>Bacillales</taxon>
        <taxon>Bacillales Family XII. Incertae Sedis</taxon>
        <taxon>Exiguobacterium</taxon>
    </lineage>
</organism>
<dbReference type="InterPro" id="IPR050276">
    <property type="entry name" value="MshD_Acetyltransferase"/>
</dbReference>
<dbReference type="CDD" id="cd04301">
    <property type="entry name" value="NAT_SF"/>
    <property type="match status" value="1"/>
</dbReference>
<sequence>MITLQPITEQNWYACCQLTLSDEQQAYMEPNAISLLQAMYEPTLRAHAIYEDETMVGFLMYNTVLEELDARWVYRIMVDHAHQGQGIGRKATELMLEEMVQLGTEPIVVGYHPDNTGAHRLYECLGFVDEGDRFGREMAVIRRT</sequence>